<dbReference type="PROSITE" id="PS50192">
    <property type="entry name" value="T_SNARE"/>
    <property type="match status" value="1"/>
</dbReference>
<accession>A0L584</accession>
<dbReference type="OrthoDB" id="7305302at2"/>
<keyword evidence="5" id="KW-0408">Iron</keyword>
<dbReference type="NCBIfam" id="TIGR02481">
    <property type="entry name" value="hemeryth_dom"/>
    <property type="match status" value="1"/>
</dbReference>
<dbReference type="PROSITE" id="PS50111">
    <property type="entry name" value="CHEMOTAXIS_TRANSDUC_2"/>
    <property type="match status" value="1"/>
</dbReference>
<gene>
    <name evidence="12" type="ordered locus">Mmc1_0606</name>
</gene>
<keyword evidence="4" id="KW-0479">Metal-binding</keyword>
<dbReference type="CDD" id="cd12107">
    <property type="entry name" value="Hemerythrin"/>
    <property type="match status" value="1"/>
</dbReference>
<feature type="transmembrane region" description="Helical" evidence="9">
    <location>
        <begin position="7"/>
        <end position="28"/>
    </location>
</feature>
<sequence>MLEKAAWTKAVQIVIMVSILLVLGITVWSGQQLRHMSLSGEAQSLVTWSMVLVCGLIGLLSMGLLVLRQQLQRQQWRLNQQLDVLTTGDLTHRVDLDAKTRGSGVEQQVGMLTDQLDWVLRIVKLQARSVAAVVQELGPLREQLYKDSHDSKALSWEVTRENDRLDQEIQQLNQHVGEAQQRIVNVAGAVESLAQNITEIAQSAQLADVNVSTMASAAEEMTSNIDQVRSLLGRVNDSVSQVSGAIGGLNLSLNDVRSRCQTADGMSAEANQLSHATREVMRGLAGEAAEVYKAVKTIRNIADQTNMLALNAAIESAGAGEAGKGFAVVANEVKALAAQTGEATNMIESRIQQMQASTEGAVQATRKVDEVINSLAKTNQAITDAVDDQAAGVDEISRSIESVTFAADEVTRNTSELSVAAQEVARSALEAAQGTRVIAETASHLAELAEEVARQSELAQRESDKVQLGAKEIFSSSVEVQKRMIQSIRLMDYLHGSVEHAGFLTGVIDATDVALRDAVRGYHTPPEPFDVQGVKQAHLAWLGKLEQVIRGRIAMRAEEMASGRQCAFGLWYYSEGETKFSHLPIFQELGEVHLKVHEMAKEVVTLANQQELEAAVAGMQRFDTLRGRLFDMLDQLYMVAEMAIAKDTQPNLMPWNSHLVIGVAQMDKEHSQLVALINQLYHTILEGGSSKQGQPVLEALMRYTQDHFKHEEALLKQMHYPDLQAHMAEHRALIEQVQHFQQDFERGQASINLRLVGFLKDWLSNHILGSDKPYGTYVR</sequence>
<evidence type="ECO:0000256" key="9">
    <source>
        <dbReference type="SAM" id="Phobius"/>
    </source>
</evidence>
<dbReference type="Proteomes" id="UP000002586">
    <property type="component" value="Chromosome"/>
</dbReference>
<dbReference type="SMART" id="SM00283">
    <property type="entry name" value="MA"/>
    <property type="match status" value="1"/>
</dbReference>
<dbReference type="InterPro" id="IPR016131">
    <property type="entry name" value="Haemerythrin_Fe_BS"/>
</dbReference>
<evidence type="ECO:0000259" key="10">
    <source>
        <dbReference type="PROSITE" id="PS50111"/>
    </source>
</evidence>
<dbReference type="InterPro" id="IPR025991">
    <property type="entry name" value="Chemoreceptor_zinc-bind_dom"/>
</dbReference>
<dbReference type="eggNOG" id="COG0840">
    <property type="taxonomic scope" value="Bacteria"/>
</dbReference>
<protein>
    <submittedName>
        <fullName evidence="12">Methyl-accepting chemotaxis sensory transducer</fullName>
    </submittedName>
</protein>
<dbReference type="InterPro" id="IPR012827">
    <property type="entry name" value="Hemerythrin_metal-bd"/>
</dbReference>
<dbReference type="NCBIfam" id="NF033749">
    <property type="entry name" value="bact_hemeryth"/>
    <property type="match status" value="1"/>
</dbReference>
<reference evidence="13" key="1">
    <citation type="journal article" date="2009" name="Appl. Environ. Microbiol.">
        <title>Complete genome sequence of the chemolithoautotrophic marine magnetotactic coccus strain MC-1.</title>
        <authorList>
            <person name="Schubbe S."/>
            <person name="Williams T.J."/>
            <person name="Xie G."/>
            <person name="Kiss H.E."/>
            <person name="Brettin T.S."/>
            <person name="Martinez D."/>
            <person name="Ross C.A."/>
            <person name="Schuler D."/>
            <person name="Cox B.L."/>
            <person name="Nealson K.H."/>
            <person name="Bazylinski D.A."/>
        </authorList>
    </citation>
    <scope>NUCLEOTIDE SEQUENCE [LARGE SCALE GENOMIC DNA]</scope>
    <source>
        <strain evidence="13">ATCC BAA-1437 / JCM 17883 / MC-1</strain>
    </source>
</reference>
<keyword evidence="13" id="KW-1185">Reference proteome</keyword>
<feature type="transmembrane region" description="Helical" evidence="9">
    <location>
        <begin position="48"/>
        <end position="67"/>
    </location>
</feature>
<keyword evidence="3" id="KW-1003">Cell membrane</keyword>
<keyword evidence="6 8" id="KW-0807">Transducer</keyword>
<dbReference type="Pfam" id="PF00015">
    <property type="entry name" value="MCPsignal"/>
    <property type="match status" value="1"/>
</dbReference>
<dbReference type="InterPro" id="IPR000727">
    <property type="entry name" value="T_SNARE_dom"/>
</dbReference>
<dbReference type="STRING" id="156889.Mmc1_0606"/>
<dbReference type="KEGG" id="mgm:Mmc1_0606"/>
<feature type="domain" description="Methyl-accepting transducer" evidence="10">
    <location>
        <begin position="196"/>
        <end position="432"/>
    </location>
</feature>
<dbReference type="Gene3D" id="1.20.120.30">
    <property type="entry name" value="Aspartate receptor, ligand-binding domain"/>
    <property type="match status" value="1"/>
</dbReference>
<dbReference type="RefSeq" id="WP_011712294.1">
    <property type="nucleotide sequence ID" value="NC_008576.1"/>
</dbReference>
<dbReference type="GO" id="GO:0046872">
    <property type="term" value="F:metal ion binding"/>
    <property type="evidence" value="ECO:0007669"/>
    <property type="project" value="UniProtKB-KW"/>
</dbReference>
<dbReference type="PANTHER" id="PTHR32089">
    <property type="entry name" value="METHYL-ACCEPTING CHEMOTAXIS PROTEIN MCPB"/>
    <property type="match status" value="1"/>
</dbReference>
<dbReference type="EMBL" id="CP000471">
    <property type="protein sequence ID" value="ABK43127.1"/>
    <property type="molecule type" value="Genomic_DNA"/>
</dbReference>
<reference evidence="12 13" key="2">
    <citation type="journal article" date="2012" name="Int. J. Syst. Evol. Microbiol.">
        <title>Magnetococcus marinus gen. nov., sp. nov., a marine, magnetotactic bacterium that represents a novel lineage (Magnetococcaceae fam. nov.; Magnetococcales ord. nov.) at the base of the Alphaproteobacteria.</title>
        <authorList>
            <person name="Bazylinski D.A."/>
            <person name="Williams T.J."/>
            <person name="Lefevre C.T."/>
            <person name="Berg R.J."/>
            <person name="Zhang C.L."/>
            <person name="Bowser S.S."/>
            <person name="Dean A.J."/>
            <person name="Beveridge T.J."/>
        </authorList>
    </citation>
    <scope>NUCLEOTIDE SEQUENCE [LARGE SCALE GENOMIC DNA]</scope>
    <source>
        <strain evidence="13">ATCC BAA-1437 / JCM 17883 / MC-1</strain>
    </source>
</reference>
<proteinExistence type="inferred from homology"/>
<evidence type="ECO:0000256" key="7">
    <source>
        <dbReference type="ARBA" id="ARBA00029447"/>
    </source>
</evidence>
<evidence type="ECO:0000313" key="13">
    <source>
        <dbReference type="Proteomes" id="UP000002586"/>
    </source>
</evidence>
<dbReference type="PANTHER" id="PTHR32089:SF112">
    <property type="entry name" value="LYSOZYME-LIKE PROTEIN-RELATED"/>
    <property type="match status" value="1"/>
</dbReference>
<feature type="domain" description="T-SNARE coiled-coil homology" evidence="11">
    <location>
        <begin position="355"/>
        <end position="417"/>
    </location>
</feature>
<evidence type="ECO:0000313" key="12">
    <source>
        <dbReference type="EMBL" id="ABK43127.1"/>
    </source>
</evidence>
<dbReference type="SUPFAM" id="SSF58100">
    <property type="entry name" value="Bacterial hemolysins"/>
    <property type="match status" value="1"/>
</dbReference>
<dbReference type="Pfam" id="PF13682">
    <property type="entry name" value="CZB"/>
    <property type="match status" value="1"/>
</dbReference>
<dbReference type="InterPro" id="IPR035938">
    <property type="entry name" value="Hemerythrin-like_sf"/>
</dbReference>
<dbReference type="InterPro" id="IPR004089">
    <property type="entry name" value="MCPsignal_dom"/>
</dbReference>
<evidence type="ECO:0000256" key="3">
    <source>
        <dbReference type="ARBA" id="ARBA00022519"/>
    </source>
</evidence>
<comment type="similarity">
    <text evidence="2">Belongs to the hemerythrin family.</text>
</comment>
<keyword evidence="3" id="KW-0997">Cell inner membrane</keyword>
<keyword evidence="9" id="KW-0812">Transmembrane</keyword>
<dbReference type="eggNOG" id="COG2703">
    <property type="taxonomic scope" value="Bacteria"/>
</dbReference>
<keyword evidence="9" id="KW-1133">Transmembrane helix</keyword>
<comment type="similarity">
    <text evidence="7">Belongs to the methyl-accepting chemotaxis (MCP) protein family.</text>
</comment>
<dbReference type="InterPro" id="IPR012312">
    <property type="entry name" value="Hemerythrin-like"/>
</dbReference>
<name>A0L584_MAGMM</name>
<keyword evidence="9" id="KW-0472">Membrane</keyword>
<evidence type="ECO:0000256" key="2">
    <source>
        <dbReference type="ARBA" id="ARBA00010587"/>
    </source>
</evidence>
<dbReference type="PROSITE" id="PS00550">
    <property type="entry name" value="HEMERYTHRINS"/>
    <property type="match status" value="1"/>
</dbReference>
<evidence type="ECO:0000256" key="8">
    <source>
        <dbReference type="PROSITE-ProRule" id="PRU00284"/>
    </source>
</evidence>
<dbReference type="GO" id="GO:0005886">
    <property type="term" value="C:plasma membrane"/>
    <property type="evidence" value="ECO:0007669"/>
    <property type="project" value="UniProtKB-SubCell"/>
</dbReference>
<organism evidence="12 13">
    <name type="scientific">Magnetococcus marinus (strain ATCC BAA-1437 / JCM 17883 / MC-1)</name>
    <dbReference type="NCBI Taxonomy" id="156889"/>
    <lineage>
        <taxon>Bacteria</taxon>
        <taxon>Pseudomonadati</taxon>
        <taxon>Pseudomonadota</taxon>
        <taxon>Magnetococcia</taxon>
        <taxon>Magnetococcales</taxon>
        <taxon>Magnetococcaceae</taxon>
        <taxon>Magnetococcus</taxon>
    </lineage>
</organism>
<dbReference type="SUPFAM" id="SSF47188">
    <property type="entry name" value="Hemerythrin-like"/>
    <property type="match status" value="1"/>
</dbReference>
<evidence type="ECO:0000259" key="11">
    <source>
        <dbReference type="PROSITE" id="PS50192"/>
    </source>
</evidence>
<dbReference type="GO" id="GO:0007165">
    <property type="term" value="P:signal transduction"/>
    <property type="evidence" value="ECO:0007669"/>
    <property type="project" value="UniProtKB-KW"/>
</dbReference>
<dbReference type="HOGENOM" id="CLU_013775_0_0_5"/>
<evidence type="ECO:0000256" key="5">
    <source>
        <dbReference type="ARBA" id="ARBA00023004"/>
    </source>
</evidence>
<dbReference type="Gene3D" id="1.20.120.50">
    <property type="entry name" value="Hemerythrin-like"/>
    <property type="match status" value="1"/>
</dbReference>
<dbReference type="AlphaFoldDB" id="A0L584"/>
<dbReference type="Pfam" id="PF01814">
    <property type="entry name" value="Hemerythrin"/>
    <property type="match status" value="1"/>
</dbReference>
<comment type="subcellular location">
    <subcellularLocation>
        <location evidence="1">Cell inner membrane</location>
        <topology evidence="1">Multi-pass membrane protein</topology>
    </subcellularLocation>
</comment>
<dbReference type="SUPFAM" id="SSF58104">
    <property type="entry name" value="Methyl-accepting chemotaxis protein (MCP) signaling domain"/>
    <property type="match status" value="1"/>
</dbReference>
<dbReference type="Gene3D" id="1.10.287.950">
    <property type="entry name" value="Methyl-accepting chemotaxis protein"/>
    <property type="match status" value="1"/>
</dbReference>
<evidence type="ECO:0000256" key="6">
    <source>
        <dbReference type="ARBA" id="ARBA00023224"/>
    </source>
</evidence>
<evidence type="ECO:0000256" key="1">
    <source>
        <dbReference type="ARBA" id="ARBA00004429"/>
    </source>
</evidence>
<evidence type="ECO:0000256" key="4">
    <source>
        <dbReference type="ARBA" id="ARBA00022723"/>
    </source>
</evidence>